<keyword evidence="2" id="KW-0808">Transferase</keyword>
<dbReference type="SUPFAM" id="SSF56112">
    <property type="entry name" value="Protein kinase-like (PK-like)"/>
    <property type="match status" value="1"/>
</dbReference>
<dbReference type="GO" id="GO:0004674">
    <property type="term" value="F:protein serine/threonine kinase activity"/>
    <property type="evidence" value="ECO:0007669"/>
    <property type="project" value="TreeGrafter"/>
</dbReference>
<protein>
    <submittedName>
        <fullName evidence="2">Kinase-like protein</fullName>
    </submittedName>
</protein>
<reference evidence="2" key="1">
    <citation type="journal article" date="2020" name="Stud. Mycol.">
        <title>101 Dothideomycetes genomes: a test case for predicting lifestyles and emergence of pathogens.</title>
        <authorList>
            <person name="Haridas S."/>
            <person name="Albert R."/>
            <person name="Binder M."/>
            <person name="Bloem J."/>
            <person name="Labutti K."/>
            <person name="Salamov A."/>
            <person name="Andreopoulos B."/>
            <person name="Baker S."/>
            <person name="Barry K."/>
            <person name="Bills G."/>
            <person name="Bluhm B."/>
            <person name="Cannon C."/>
            <person name="Castanera R."/>
            <person name="Culley D."/>
            <person name="Daum C."/>
            <person name="Ezra D."/>
            <person name="Gonzalez J."/>
            <person name="Henrissat B."/>
            <person name="Kuo A."/>
            <person name="Liang C."/>
            <person name="Lipzen A."/>
            <person name="Lutzoni F."/>
            <person name="Magnuson J."/>
            <person name="Mondo S."/>
            <person name="Nolan M."/>
            <person name="Ohm R."/>
            <person name="Pangilinan J."/>
            <person name="Park H.-J."/>
            <person name="Ramirez L."/>
            <person name="Alfaro M."/>
            <person name="Sun H."/>
            <person name="Tritt A."/>
            <person name="Yoshinaga Y."/>
            <person name="Zwiers L.-H."/>
            <person name="Turgeon B."/>
            <person name="Goodwin S."/>
            <person name="Spatafora J."/>
            <person name="Crous P."/>
            <person name="Grigoriev I."/>
        </authorList>
    </citation>
    <scope>NUCLEOTIDE SEQUENCE</scope>
    <source>
        <strain evidence="2">CBS 121739</strain>
    </source>
</reference>
<gene>
    <name evidence="2" type="ORF">EJ05DRAFT_477879</name>
</gene>
<dbReference type="InterPro" id="IPR011009">
    <property type="entry name" value="Kinase-like_dom_sf"/>
</dbReference>
<dbReference type="Gene3D" id="1.10.510.10">
    <property type="entry name" value="Transferase(Phosphotransferase) domain 1"/>
    <property type="match status" value="1"/>
</dbReference>
<dbReference type="InterPro" id="IPR001245">
    <property type="entry name" value="Ser-Thr/Tyr_kinase_cat_dom"/>
</dbReference>
<sequence>MGFRWARRFAGALRGVLRYLFCATDSSARRSSLEHDPPFPPGSLQYLAAGKTGIVYAIDSERVWKEFESREDGEVERRVYKRLGLHPNIAKLLLVRADGSIILERGTAIRDILRDCRATDLSITTKVDWLIGAARGYQYLHDNAIIHGDVGCNNLILARDGNVKLIDFEGCSIDGGTADSCYEWFSYRRADPYVSRTTDIFAFGCAVYEIITGKPPYHEFESLADCGAHVQQLYAACQFPDVAGVPLSNVIEKCWHGGLESMDAVIQNLEVSKANLKVRGPLH</sequence>
<dbReference type="InterPro" id="IPR000719">
    <property type="entry name" value="Prot_kinase_dom"/>
</dbReference>
<accession>A0A6A6W441</accession>
<feature type="domain" description="Protein kinase" evidence="1">
    <location>
        <begin position="33"/>
        <end position="283"/>
    </location>
</feature>
<name>A0A6A6W441_9PEZI</name>
<dbReference type="Pfam" id="PF07714">
    <property type="entry name" value="PK_Tyr_Ser-Thr"/>
    <property type="match status" value="1"/>
</dbReference>
<dbReference type="EMBL" id="ML996576">
    <property type="protein sequence ID" value="KAF2755811.1"/>
    <property type="molecule type" value="Genomic_DNA"/>
</dbReference>
<dbReference type="GeneID" id="54485384"/>
<dbReference type="InterPro" id="IPR051681">
    <property type="entry name" value="Ser/Thr_Kinases-Pseudokinases"/>
</dbReference>
<dbReference type="PANTHER" id="PTHR44329">
    <property type="entry name" value="SERINE/THREONINE-PROTEIN KINASE TNNI3K-RELATED"/>
    <property type="match status" value="1"/>
</dbReference>
<dbReference type="GO" id="GO:0005524">
    <property type="term" value="F:ATP binding"/>
    <property type="evidence" value="ECO:0007669"/>
    <property type="project" value="InterPro"/>
</dbReference>
<evidence type="ECO:0000313" key="3">
    <source>
        <dbReference type="Proteomes" id="UP000799437"/>
    </source>
</evidence>
<evidence type="ECO:0000259" key="1">
    <source>
        <dbReference type="PROSITE" id="PS50011"/>
    </source>
</evidence>
<dbReference type="OrthoDB" id="1668230at2759"/>
<proteinExistence type="predicted"/>
<dbReference type="RefSeq" id="XP_033598262.1">
    <property type="nucleotide sequence ID" value="XM_033744330.1"/>
</dbReference>
<organism evidence="2 3">
    <name type="scientific">Pseudovirgaria hyperparasitica</name>
    <dbReference type="NCBI Taxonomy" id="470096"/>
    <lineage>
        <taxon>Eukaryota</taxon>
        <taxon>Fungi</taxon>
        <taxon>Dikarya</taxon>
        <taxon>Ascomycota</taxon>
        <taxon>Pezizomycotina</taxon>
        <taxon>Dothideomycetes</taxon>
        <taxon>Dothideomycetes incertae sedis</taxon>
        <taxon>Acrospermales</taxon>
        <taxon>Acrospermaceae</taxon>
        <taxon>Pseudovirgaria</taxon>
    </lineage>
</organism>
<dbReference type="PROSITE" id="PS50011">
    <property type="entry name" value="PROTEIN_KINASE_DOM"/>
    <property type="match status" value="1"/>
</dbReference>
<keyword evidence="3" id="KW-1185">Reference proteome</keyword>
<evidence type="ECO:0000313" key="2">
    <source>
        <dbReference type="EMBL" id="KAF2755811.1"/>
    </source>
</evidence>
<dbReference type="PANTHER" id="PTHR44329:SF260">
    <property type="entry name" value="PROTEIN KINASE DOMAIN-CONTAINING PROTEIN"/>
    <property type="match status" value="1"/>
</dbReference>
<dbReference type="AlphaFoldDB" id="A0A6A6W441"/>
<dbReference type="Proteomes" id="UP000799437">
    <property type="component" value="Unassembled WGS sequence"/>
</dbReference>
<keyword evidence="2" id="KW-0418">Kinase</keyword>